<proteinExistence type="predicted"/>
<reference evidence="3" key="1">
    <citation type="journal article" date="2019" name="Int. J. Syst. Evol. Microbiol.">
        <title>The Global Catalogue of Microorganisms (GCM) 10K type strain sequencing project: providing services to taxonomists for standard genome sequencing and annotation.</title>
        <authorList>
            <consortium name="The Broad Institute Genomics Platform"/>
            <consortium name="The Broad Institute Genome Sequencing Center for Infectious Disease"/>
            <person name="Wu L."/>
            <person name="Ma J."/>
        </authorList>
    </citation>
    <scope>NUCLEOTIDE SEQUENCE [LARGE SCALE GENOMIC DNA]</scope>
    <source>
        <strain evidence="3">CCTCC AB 2013263</strain>
    </source>
</reference>
<organism evidence="2 3">
    <name type="scientific">Deinococcus antarcticus</name>
    <dbReference type="NCBI Taxonomy" id="1298767"/>
    <lineage>
        <taxon>Bacteria</taxon>
        <taxon>Thermotogati</taxon>
        <taxon>Deinococcota</taxon>
        <taxon>Deinococci</taxon>
        <taxon>Deinococcales</taxon>
        <taxon>Deinococcaceae</taxon>
        <taxon>Deinococcus</taxon>
    </lineage>
</organism>
<protein>
    <recommendedName>
        <fullName evidence="4">Outer membrane protein with glycine zipper</fullName>
    </recommendedName>
</protein>
<name>A0ABV8A8Q8_9DEIO</name>
<comment type="caution">
    <text evidence="2">The sequence shown here is derived from an EMBL/GenBank/DDBJ whole genome shotgun (WGS) entry which is preliminary data.</text>
</comment>
<evidence type="ECO:0008006" key="4">
    <source>
        <dbReference type="Google" id="ProtNLM"/>
    </source>
</evidence>
<dbReference type="RefSeq" id="WP_380079680.1">
    <property type="nucleotide sequence ID" value="NZ_JBHRZF010000174.1"/>
</dbReference>
<dbReference type="EMBL" id="JBHRZF010000174">
    <property type="protein sequence ID" value="MFC3862117.1"/>
    <property type="molecule type" value="Genomic_DNA"/>
</dbReference>
<dbReference type="Proteomes" id="UP001595748">
    <property type="component" value="Unassembled WGS sequence"/>
</dbReference>
<sequence length="186" mass="18239">MKHLVFPTVADADAFIADLKAQNVVGDVSGTTSFQRRSNSVSTPSTTSTTTTTEQVVVAEGGGDGKEIAAGAVTGGALGTAAGLAAGAVVAATGGLAAIPVILGLGIGAAAGAATGAVAGHGLDDDAAAEVAGGTRRYESSYTLDDDHYDRINTAVGTDGRAVAVEDNIPTDIVEATAARHNGRFV</sequence>
<accession>A0ABV8A8Q8</accession>
<feature type="compositionally biased region" description="Low complexity" evidence="1">
    <location>
        <begin position="38"/>
        <end position="51"/>
    </location>
</feature>
<evidence type="ECO:0000256" key="1">
    <source>
        <dbReference type="SAM" id="MobiDB-lite"/>
    </source>
</evidence>
<gene>
    <name evidence="2" type="ORF">ACFOPQ_15220</name>
</gene>
<feature type="region of interest" description="Disordered" evidence="1">
    <location>
        <begin position="32"/>
        <end position="51"/>
    </location>
</feature>
<keyword evidence="3" id="KW-1185">Reference proteome</keyword>
<evidence type="ECO:0000313" key="2">
    <source>
        <dbReference type="EMBL" id="MFC3862117.1"/>
    </source>
</evidence>
<evidence type="ECO:0000313" key="3">
    <source>
        <dbReference type="Proteomes" id="UP001595748"/>
    </source>
</evidence>